<feature type="domain" description="PKD" evidence="3">
    <location>
        <begin position="449"/>
        <end position="495"/>
    </location>
</feature>
<dbReference type="KEGG" id="chk:D4L85_27370"/>
<dbReference type="CDD" id="cd15482">
    <property type="entry name" value="Sialidase_non-viral"/>
    <property type="match status" value="2"/>
</dbReference>
<dbReference type="GO" id="GO:0015979">
    <property type="term" value="P:photosynthesis"/>
    <property type="evidence" value="ECO:0007669"/>
    <property type="project" value="UniProtKB-KW"/>
</dbReference>
<keyword evidence="1" id="KW-0602">Photosynthesis</keyword>
<accession>A0A385ST67</accession>
<dbReference type="Pfam" id="PF14870">
    <property type="entry name" value="PSII_BNR"/>
    <property type="match status" value="2"/>
</dbReference>
<dbReference type="InterPro" id="IPR035986">
    <property type="entry name" value="PKD_dom_sf"/>
</dbReference>
<proteinExistence type="predicted"/>
<dbReference type="PROSITE" id="PS50093">
    <property type="entry name" value="PKD"/>
    <property type="match status" value="1"/>
</dbReference>
<dbReference type="InterPro" id="IPR026444">
    <property type="entry name" value="Secre_tail"/>
</dbReference>
<dbReference type="Pfam" id="PF18962">
    <property type="entry name" value="Por_Secre_tail"/>
    <property type="match status" value="1"/>
</dbReference>
<evidence type="ECO:0000313" key="5">
    <source>
        <dbReference type="Proteomes" id="UP000266183"/>
    </source>
</evidence>
<keyword evidence="2" id="KW-0604">Photosystem II</keyword>
<dbReference type="GO" id="GO:0009523">
    <property type="term" value="C:photosystem II"/>
    <property type="evidence" value="ECO:0007669"/>
    <property type="project" value="UniProtKB-KW"/>
</dbReference>
<dbReference type="PANTHER" id="PTHR47199:SF2">
    <property type="entry name" value="PHOTOSYSTEM II STABILITY_ASSEMBLY FACTOR HCF136, CHLOROPLASTIC"/>
    <property type="match status" value="1"/>
</dbReference>
<dbReference type="Gene3D" id="2.60.40.10">
    <property type="entry name" value="Immunoglobulins"/>
    <property type="match status" value="1"/>
</dbReference>
<dbReference type="SUPFAM" id="SSF110296">
    <property type="entry name" value="Oligoxyloglucan reducing end-specific cellobiohydrolase"/>
    <property type="match status" value="2"/>
</dbReference>
<dbReference type="NCBIfam" id="TIGR04183">
    <property type="entry name" value="Por_Secre_tail"/>
    <property type="match status" value="1"/>
</dbReference>
<dbReference type="EMBL" id="CP032382">
    <property type="protein sequence ID" value="AYB34072.1"/>
    <property type="molecule type" value="Genomic_DNA"/>
</dbReference>
<dbReference type="InterPro" id="IPR000601">
    <property type="entry name" value="PKD_dom"/>
</dbReference>
<dbReference type="Gene3D" id="2.130.10.10">
    <property type="entry name" value="YVTN repeat-like/Quinoprotein amine dehydrogenase"/>
    <property type="match status" value="3"/>
</dbReference>
<dbReference type="SUPFAM" id="SSF49299">
    <property type="entry name" value="PKD domain"/>
    <property type="match status" value="1"/>
</dbReference>
<name>A0A385ST67_9BACT</name>
<reference evidence="5" key="1">
    <citation type="submission" date="2018-09" db="EMBL/GenBank/DDBJ databases">
        <title>Chryseolinea sp. KIS68-18 isolated from soil.</title>
        <authorList>
            <person name="Weon H.-Y."/>
            <person name="Kwon S.-W."/>
            <person name="Lee S.A."/>
        </authorList>
    </citation>
    <scope>NUCLEOTIDE SEQUENCE [LARGE SCALE GENOMIC DNA]</scope>
    <source>
        <strain evidence="5">KIS68-18</strain>
    </source>
</reference>
<dbReference type="CDD" id="cd00146">
    <property type="entry name" value="PKD"/>
    <property type="match status" value="1"/>
</dbReference>
<evidence type="ECO:0000256" key="2">
    <source>
        <dbReference type="ARBA" id="ARBA00023276"/>
    </source>
</evidence>
<keyword evidence="5" id="KW-1185">Reference proteome</keyword>
<dbReference type="InterPro" id="IPR015943">
    <property type="entry name" value="WD40/YVTN_repeat-like_dom_sf"/>
</dbReference>
<sequence length="1404" mass="153168">MRYRRGQMIWNLERSVDRQDFRRNFLIIVVPNRDCNRCCMMISHQMPKFTVLVIALLCFATPSWAQKQANIFSLSNYELDFATGAPVLKSGLGLISTLSKGMICDENGALLFYTDGFSVWNKNHQLMPNGTDLLPATSVTKLQKSIVVPKPGSATIYYIFTTDPYNGQTTSGLYYSVVDISLAGGLGDVVTKGVRLIVKTNDELSAVLHENGKDIWVMTHQHNSDLFYALLVTDAGPSASVFQQHIGPTIGLSLGQMKFSPDGKKLALTYPIDNRQDMMIADFDAATGVLTNQMLFSLQDISGGMIGPEFSSDGTRVYVEGPYTVYQYDVSLPTYDDIQNSRTAVKTGTIYNVMYSLQLGLDGRIYATKGGGGSTADYLAVIDNPNAPANDVLFKEKGLYLNGASCFAVFMPSLIQSYLYKTSFVAEGHCQNAPITFHITNLHQVESAEWSFGNGVTSDALQPPPITYTKEGTYTVKLTVYYKGKSTTISQDITVKAQTPFDLGTDRMVCPDYKLVADDGFAAYQWSTTETSKSIEIKISGKYKLTATNPDGCISKDSVQINVASLPAINLADTIPLAGGSALLDPGTFTHQVWSTGESTPTITVTHAGWYSVLVGNDFGCQATKSVYVDDGVRLSDTNSPWTWLNPLPTGATGLDIQFANEKVGFITNSSGLLRTTDAGETWEIYSKKVKGRRMVFKNLIGYVVGDGGQIYKSTHLGVGWNALKINTTENLNSITVVSDDTLRVTSDKTLFASNDGGKTWVSHPVPTNANEYYTVTVKDAFFTSGKVGHVACNNGTIKKTKDGGVTWYATLTSNTIPSDFFRIKFADDNVGYATREHSYVFKTTNAGETWTQLTASLDAAYALQFISPTVGFIGGDDGAMHKTTDGGATWQWIGDSGRIYAYDIYGIFFLDLDRGFATGMRGRILKTVDGGKSWTPYALTYNDITQIDFTSDQTGYAIAGGQLIKTVNKKDWQRINSPISGQRTARFNFLNDNLGFASAGYYANRVMKTTDGGNSWTQVYYNTYLSSDLSTVKFTDENTGFISWGGTITQKTTDGGATWRTVASVGLLDLQFLNANVGYARSTAYYALVSIYKTIDGGETWTISKQQDDNINALHFVDELTGYYVGEQNTVYKTANGGTTWQKLNTAYGDYVDVYFISKDYGYILDDYGILQVTKDGGATWTNIPVPSSYSQSIEVQGTDIYIAGAYGTILTSTISYNDALSLDGVSVTDVTLSGATIHSKIRSYMSLPQTTVTLQIGRAASLYDHTYSLGQYAGVLNQSLVYNLQDLDPDTRYYCRITVSDGTRSISTPETSFKTSTVTAVEETVQDLVSLYPNPASATVTVNVSGASTPFTYQVCSVVGQPLLQGTATGKALIDVSSLKPGLYMVIVGHGGEKTVTRIVKR</sequence>
<protein>
    <submittedName>
        <fullName evidence="4">T9SS C-terminal target domain-containing protein</fullName>
    </submittedName>
</protein>
<evidence type="ECO:0000256" key="1">
    <source>
        <dbReference type="ARBA" id="ARBA00022531"/>
    </source>
</evidence>
<evidence type="ECO:0000259" key="3">
    <source>
        <dbReference type="PROSITE" id="PS50093"/>
    </source>
</evidence>
<dbReference type="InterPro" id="IPR028203">
    <property type="entry name" value="PSII_CF48-like_dom"/>
</dbReference>
<dbReference type="InterPro" id="IPR013783">
    <property type="entry name" value="Ig-like_fold"/>
</dbReference>
<dbReference type="Proteomes" id="UP000266183">
    <property type="component" value="Chromosome"/>
</dbReference>
<dbReference type="SUPFAM" id="SSF82171">
    <property type="entry name" value="DPP6 N-terminal domain-like"/>
    <property type="match status" value="1"/>
</dbReference>
<gene>
    <name evidence="4" type="ORF">D4L85_27370</name>
</gene>
<organism evidence="4 5">
    <name type="scientific">Chryseolinea soli</name>
    <dbReference type="NCBI Taxonomy" id="2321403"/>
    <lineage>
        <taxon>Bacteria</taxon>
        <taxon>Pseudomonadati</taxon>
        <taxon>Bacteroidota</taxon>
        <taxon>Cytophagia</taxon>
        <taxon>Cytophagales</taxon>
        <taxon>Fulvivirgaceae</taxon>
        <taxon>Chryseolinea</taxon>
    </lineage>
</organism>
<evidence type="ECO:0000313" key="4">
    <source>
        <dbReference type="EMBL" id="AYB34072.1"/>
    </source>
</evidence>
<dbReference type="PANTHER" id="PTHR47199">
    <property type="entry name" value="PHOTOSYSTEM II STABILITY/ASSEMBLY FACTOR HCF136, CHLOROPLASTIC"/>
    <property type="match status" value="1"/>
</dbReference>